<dbReference type="PDBsum" id="6MBH"/>
<dbReference type="GO" id="GO:0071770">
    <property type="term" value="P:DIM/DIP cell wall layer assembly"/>
    <property type="evidence" value="ECO:0007669"/>
    <property type="project" value="TreeGrafter"/>
</dbReference>
<dbReference type="PDB" id="6MFD">
    <property type="method" value="X-ray"/>
    <property type="resolution" value="2.79 A"/>
    <property type="chains" value="A/B=498-705"/>
</dbReference>
<dbReference type="EMBL" id="KF479198">
    <property type="protein sequence ID" value="AHA38199.1"/>
    <property type="molecule type" value="Genomic_DNA"/>
</dbReference>
<dbReference type="Gene3D" id="1.10.10.10">
    <property type="entry name" value="Winged helix-like DNA-binding domain superfamily/Winged helix DNA-binding domain"/>
    <property type="match status" value="1"/>
</dbReference>
<feature type="domain" description="PKS/mFAS DH" evidence="11">
    <location>
        <begin position="1702"/>
        <end position="1984"/>
    </location>
</feature>
<feature type="domain" description="Carrier" evidence="8">
    <location>
        <begin position="4792"/>
        <end position="4867"/>
    </location>
</feature>
<evidence type="ECO:0000256" key="7">
    <source>
        <dbReference type="SAM" id="MobiDB-lite"/>
    </source>
</evidence>
<evidence type="ECO:0000259" key="8">
    <source>
        <dbReference type="PROSITE" id="PS50075"/>
    </source>
</evidence>
<dbReference type="InterPro" id="IPR013968">
    <property type="entry name" value="PKS_KR"/>
</dbReference>
<dbReference type="PDBsum" id="6MFC"/>
<dbReference type="CDD" id="cd02440">
    <property type="entry name" value="AdoMet_MTases"/>
    <property type="match status" value="2"/>
</dbReference>
<dbReference type="InterPro" id="IPR016035">
    <property type="entry name" value="Acyl_Trfase/lysoPLipase"/>
</dbReference>
<dbReference type="InterPro" id="IPR049551">
    <property type="entry name" value="PKS_DH_C"/>
</dbReference>
<keyword evidence="1" id="KW-0596">Phosphopantetheine</keyword>
<protein>
    <submittedName>
        <fullName evidence="12">GphF</fullName>
    </submittedName>
</protein>
<dbReference type="SUPFAM" id="SSF47336">
    <property type="entry name" value="ACP-like"/>
    <property type="match status" value="3"/>
</dbReference>
<dbReference type="PROSITE" id="PS00606">
    <property type="entry name" value="KS3_1"/>
    <property type="match status" value="2"/>
</dbReference>
<dbReference type="SMART" id="SM00822">
    <property type="entry name" value="PKS_KR"/>
    <property type="match status" value="2"/>
</dbReference>
<dbReference type="SMART" id="SM00826">
    <property type="entry name" value="PKS_DH"/>
    <property type="match status" value="2"/>
</dbReference>
<dbReference type="InterPro" id="IPR009081">
    <property type="entry name" value="PP-bd_ACP"/>
</dbReference>
<proteinExistence type="evidence at protein level"/>
<evidence type="ECO:0000259" key="11">
    <source>
        <dbReference type="PROSITE" id="PS52019"/>
    </source>
</evidence>
<dbReference type="InterPro" id="IPR042104">
    <property type="entry name" value="PKS_dehydratase_sf"/>
</dbReference>
<dbReference type="InterPro" id="IPR056395">
    <property type="entry name" value="WH_AprA"/>
</dbReference>
<dbReference type="InterPro" id="IPR020841">
    <property type="entry name" value="PKS_Beta-ketoAc_synthase_dom"/>
</dbReference>
<dbReference type="InterPro" id="IPR036388">
    <property type="entry name" value="WH-like_DNA-bd_sf"/>
</dbReference>
<dbReference type="SMART" id="SM00827">
    <property type="entry name" value="PKS_AT"/>
    <property type="match status" value="1"/>
</dbReference>
<dbReference type="GO" id="GO:0006633">
    <property type="term" value="P:fatty acid biosynthetic process"/>
    <property type="evidence" value="ECO:0007669"/>
    <property type="project" value="InterPro"/>
</dbReference>
<dbReference type="Pfam" id="PF00698">
    <property type="entry name" value="Acyl_transf_1"/>
    <property type="match status" value="1"/>
</dbReference>
<keyword evidence="2" id="KW-0597">Phosphoprotein</keyword>
<feature type="region of interest" description="C-terminal hotdog fold" evidence="6">
    <location>
        <begin position="1839"/>
        <end position="1984"/>
    </location>
</feature>
<dbReference type="InterPro" id="IPR018201">
    <property type="entry name" value="Ketoacyl_synth_AS"/>
</dbReference>
<feature type="domain" description="PKS/mFAS DH" evidence="11">
    <location>
        <begin position="3665"/>
        <end position="3952"/>
    </location>
</feature>
<dbReference type="Pfam" id="PF16197">
    <property type="entry name" value="KAsynt_C_assoc"/>
    <property type="match status" value="2"/>
</dbReference>
<dbReference type="GO" id="GO:0004315">
    <property type="term" value="F:3-oxoacyl-[acyl-carrier-protein] synthase activity"/>
    <property type="evidence" value="ECO:0007669"/>
    <property type="project" value="InterPro"/>
</dbReference>
<evidence type="ECO:0000259" key="10">
    <source>
        <dbReference type="PROSITE" id="PS52004"/>
    </source>
</evidence>
<dbReference type="PROSITE" id="PS52019">
    <property type="entry name" value="PKS_MFAS_DH"/>
    <property type="match status" value="2"/>
</dbReference>
<dbReference type="Gene3D" id="1.10.1200.10">
    <property type="entry name" value="ACP-like"/>
    <property type="match status" value="3"/>
</dbReference>
<dbReference type="PDB" id="6MBG">
    <property type="method" value="X-ray"/>
    <property type="resolution" value="1.85 A"/>
    <property type="chains" value="A=1697-1978"/>
</dbReference>
<reference evidence="15 16" key="3">
    <citation type="journal article" date="2020" name="Structure">
        <title>Repurposing the GNAT Fold in the Initiation of Polyketide Biosynthesis.</title>
        <authorList>
            <person name="Skiba M.A."/>
            <person name="Tran C.L."/>
            <person name="Dan Q."/>
            <person name="Sikkema A.P."/>
            <person name="Klaver Z."/>
            <person name="Gerwick W.H."/>
            <person name="Sherman D.H."/>
            <person name="Smith J.L."/>
        </authorList>
    </citation>
    <scope>X-RAY CRYSTALLOGRAPHY (2.59 ANGSTROMS) OF 498-705</scope>
</reference>
<dbReference type="GO" id="GO:0005886">
    <property type="term" value="C:plasma membrane"/>
    <property type="evidence" value="ECO:0007669"/>
    <property type="project" value="TreeGrafter"/>
</dbReference>
<feature type="domain" description="N-acetyltransferase" evidence="9">
    <location>
        <begin position="499"/>
        <end position="662"/>
    </location>
</feature>
<dbReference type="InterPro" id="IPR013217">
    <property type="entry name" value="Methyltransf_12"/>
</dbReference>
<dbReference type="CDD" id="cd00833">
    <property type="entry name" value="PKS"/>
    <property type="match status" value="2"/>
</dbReference>
<dbReference type="PDB" id="6MFC">
    <property type="method" value="X-ray"/>
    <property type="resolution" value="2.59 A"/>
    <property type="chains" value="A/B=498-705"/>
</dbReference>
<feature type="active site" description="Proton donor; for dehydratase activity" evidence="6">
    <location>
        <position position="1897"/>
    </location>
</feature>
<dbReference type="InterPro" id="IPR032821">
    <property type="entry name" value="PKS_assoc"/>
</dbReference>
<dbReference type="InterPro" id="IPR056394">
    <property type="entry name" value="AprA-like_N"/>
</dbReference>
<evidence type="ECO:0000313" key="12">
    <source>
        <dbReference type="EMBL" id="AHA38199.1"/>
    </source>
</evidence>
<reference evidence="12" key="1">
    <citation type="journal article" date="2013" name="J. Nat. Prod.">
        <title>Elucidation of Gephyronic Acid Biosynthetic Pathway Revealed Unexpected SAM Dependent Methylations.</title>
        <authorList>
            <person name="Young J.M."/>
            <person name="Stevens D.C."/>
            <person name="Carmichael R."/>
            <person name="Tan J."/>
            <person name="Boddy C.N."/>
            <person name="Muller R."/>
            <person name="Taylor R.E."/>
        </authorList>
    </citation>
    <scope>NUCLEOTIDE SEQUENCE</scope>
    <source>
        <strain evidence="12">Cb vi76</strain>
    </source>
</reference>
<dbReference type="InterPro" id="IPR036291">
    <property type="entry name" value="NAD(P)-bd_dom_sf"/>
</dbReference>
<feature type="domain" description="Carrier" evidence="8">
    <location>
        <begin position="708"/>
        <end position="785"/>
    </location>
</feature>
<evidence type="ECO:0007829" key="15">
    <source>
        <dbReference type="PDB" id="6MFC"/>
    </source>
</evidence>
<dbReference type="SMART" id="SM01294">
    <property type="entry name" value="PKS_PP_betabranch"/>
    <property type="match status" value="1"/>
</dbReference>
<feature type="domain" description="Ketosynthase family 3 (KS3)" evidence="10">
    <location>
        <begin position="819"/>
        <end position="1232"/>
    </location>
</feature>
<dbReference type="Pfam" id="PF00550">
    <property type="entry name" value="PP-binding"/>
    <property type="match status" value="3"/>
</dbReference>
<dbReference type="InterPro" id="IPR020806">
    <property type="entry name" value="PKS_PP-bd"/>
</dbReference>
<dbReference type="Pfam" id="PF00109">
    <property type="entry name" value="ketoacyl-synt"/>
    <property type="match status" value="2"/>
</dbReference>
<dbReference type="CDD" id="cd08955">
    <property type="entry name" value="KR_2_FAS_SDR_x"/>
    <property type="match status" value="2"/>
</dbReference>
<feature type="region of interest" description="N-terminal hotdog fold" evidence="6">
    <location>
        <begin position="3665"/>
        <end position="3789"/>
    </location>
</feature>
<evidence type="ECO:0007829" key="16">
    <source>
        <dbReference type="PDB" id="6MFD"/>
    </source>
</evidence>
<evidence type="ECO:0000256" key="5">
    <source>
        <dbReference type="ARBA" id="ARBA00054155"/>
    </source>
</evidence>
<dbReference type="InterPro" id="IPR036390">
    <property type="entry name" value="WH_DNA-bd_sf"/>
</dbReference>
<dbReference type="GO" id="GO:0031177">
    <property type="term" value="F:phosphopantetheine binding"/>
    <property type="evidence" value="ECO:0007669"/>
    <property type="project" value="InterPro"/>
</dbReference>
<reference evidence="13 14" key="2">
    <citation type="journal article" date="2018" name="ACS Chem. Biol.">
        <title>Molecular Basis for Olefin Rearrangement in the Gephyronic Acid Polyketide Synthase.</title>
        <authorList>
            <person name="Dodge G.J."/>
            <person name="Ronnow D."/>
            <person name="Taylor R.E."/>
            <person name="Smith J.L."/>
        </authorList>
    </citation>
    <scope>X-RAY CRYSTALLOGRAPHY (1.54 ANGSTROMS) OF 1697-1984</scope>
</reference>
<dbReference type="SMART" id="SM00825">
    <property type="entry name" value="PKS_KS"/>
    <property type="match status" value="2"/>
</dbReference>
<dbReference type="InterPro" id="IPR006162">
    <property type="entry name" value="Ppantetheine_attach_site"/>
</dbReference>
<dbReference type="InterPro" id="IPR049552">
    <property type="entry name" value="PKS_DH_N"/>
</dbReference>
<comment type="function">
    <text evidence="5">Involved in production of the polyketide antibiotic thailandamide.</text>
</comment>
<dbReference type="Pfam" id="PF14765">
    <property type="entry name" value="PS-DH"/>
    <property type="match status" value="2"/>
</dbReference>
<dbReference type="InterPro" id="IPR020807">
    <property type="entry name" value="PKS_DH"/>
</dbReference>
<dbReference type="SMR" id="U6BSB2"/>
<evidence type="ECO:0000256" key="2">
    <source>
        <dbReference type="ARBA" id="ARBA00022553"/>
    </source>
</evidence>
<dbReference type="Gene3D" id="3.40.50.150">
    <property type="entry name" value="Vaccinia Virus protein VP39"/>
    <property type="match status" value="2"/>
</dbReference>
<keyword evidence="3" id="KW-0808">Transferase</keyword>
<dbReference type="InterPro" id="IPR016181">
    <property type="entry name" value="Acyl_CoA_acyltransferase"/>
</dbReference>
<evidence type="ECO:0000256" key="3">
    <source>
        <dbReference type="ARBA" id="ARBA00022679"/>
    </source>
</evidence>
<dbReference type="PDB" id="6MBF">
    <property type="method" value="X-ray"/>
    <property type="resolution" value="1.54 A"/>
    <property type="chains" value="A=1697-1984"/>
</dbReference>
<dbReference type="PROSITE" id="PS50075">
    <property type="entry name" value="CARRIER"/>
    <property type="match status" value="3"/>
</dbReference>
<feature type="domain" description="Ketosynthase family 3 (KS3)" evidence="10">
    <location>
        <begin position="2921"/>
        <end position="3336"/>
    </location>
</feature>
<dbReference type="Gene3D" id="3.40.50.720">
    <property type="entry name" value="NAD(P)-binding Rossmann-like Domain"/>
    <property type="match status" value="2"/>
</dbReference>
<dbReference type="SUPFAM" id="SSF52151">
    <property type="entry name" value="FabD/lysophospholipase-like"/>
    <property type="match status" value="1"/>
</dbReference>
<keyword evidence="4" id="KW-0511">Multifunctional enzyme</keyword>
<dbReference type="Pfam" id="PF23525">
    <property type="entry name" value="Methyltransf_36"/>
    <property type="match status" value="1"/>
</dbReference>
<dbReference type="InterPro" id="IPR000182">
    <property type="entry name" value="GNAT_dom"/>
</dbReference>
<dbReference type="InterPro" id="IPR036736">
    <property type="entry name" value="ACP-like_sf"/>
</dbReference>
<evidence type="ECO:0000256" key="1">
    <source>
        <dbReference type="ARBA" id="ARBA00022450"/>
    </source>
</evidence>
<dbReference type="InterPro" id="IPR050091">
    <property type="entry name" value="PKS_NRPS_Biosynth_Enz"/>
</dbReference>
<sequence length="4927" mass="522967">MLELLNQHAHGFTSAAIVAACEAGGIFEALEAEPLTDGELARRRAANPGHLGVALRALISLGWIDRRPDGRLVPRVDRRQRALPADVAELFAADWRGWLSEREVPAAARRWLGAAGAGWREVHPDAAELLDGALIVPLALALHELGALGGPGPWFDTRSPEWAALLVTYFARLGWCEAPSGRPTPLGAYLGERVMILGTVASYAPMLRALAALLFGDAEAIFTRDEEGRERHVLRHLNVTSSGFQHGRFFADVEALLIERFDQEPIEEQPRYIADMGCGDGTFLRRLWTAIAEKTRRGRVLERHPLTLIGADFNEAAREATRATLADLPHVVVEGDIGNPEGFIEALRGRGIDPDHVLHVRSFLDHEVTVADALDEEPSPADDSIHVGRGGVLLDSGRVLTNLAAHLRRWAGVAARHGLLILEVHSLPAAVVRANLKQSESLHFDAYHAFSRQHLVEADAFLTAAASVGLFARPSASRRYPRELDFTRISLNWFELRAHRIRHARPSDLDALCALEARCWPAPLRASRAELLRRVTTEPRGCWVLLHEGAIVGATYAQRIAGPAALAGARHSELAGLHDPSGAALQLLGLNVDPAVRNHDFGSLLLEFVLAAARLRPGIENVVGVSRCGDYPRQRAKGLGYEDYVHGRGGGPRDPVLGFHLGHGARIGGIISGYRPEDVDNDGAGVIVIHALRGAAHADAAVPASAVDGERDVRGVVDDAIARVHPAAGGRIDPNRPLLELGLDSMAMMELRTLLERRLGVQLNASFFFSHGTPRAIARALGTPARASVPIAPSTPAAPVPSLPPELAGPAEQAPSRRVSRVAIVGMACRFPGGARDPEGYWRVLVADRDAITGPPPERLALSTDLPTRAGFLNDVESFDADFFNIAPKEARLLDPQHRLVLETCWEALEDAGISPRSVAGSRTAVYTGLFSRDYERLAVAAGEGGHPYVPSGNSAAMASGRIAYFLDARGPAMSIDTACSSALVGVHLAVQSLRAGESKLALVSGVNLILGPDLDDSFRAAGMLAADGHCKTFDAAADGYVRAEGCATVVLERLDDAMAAGHRVLAVIEGSALEQDGASNGLTAPNGAAQEAVIRAALADAGVEAREISYIEAHGTGTALGDPVEFGALSAVFADRARERPLYLGSAKTQIGHTEAAAGLAGLLKVVLSMDRRTLPGNVHFRAPNPEIDLDSVPARVPCEPTPWGERGELLRAGVSSFGFSGTNAHVVLSSPPPRPERAPMPEGVGARLFLLSARSGDALAALAERTTQALSNEAAGALPALCQTSQVSRAHFAHRVALAADDSGALRTALAALAAGGGDVGGPTLAGPGEAHETPQVAVLFSGQGSHDPGAGRLLFEREGIFRAAIERCEQALADELPLALRELLFDPGQRALLSRTRFAQPALFALEYALFELWTDWGLRPEAVMGHSLGEYVAAAVAGVFEPMTALRLVAARGRLMEGMSPGGMLAVMCPEEQLGALLGDRAERMAIAARNGPAQMVVAGVKEDLAALAGVLTREGIRSVALDVSHAFHSPMVEPILDQFEALVAAAGPKPPSRALIGNLRGELLGEEAATPRYWRRHLRETVRFFEGVETLRKRGVTAFLECGPKPTLVGLARAGLARSIEADELGRLRFIGGMGAGADELDGMRRSLAQLHVAGVDFDWAAVSHGAGQGAVRARLPTYPFARRRAWLREDTGERFHPLLGRRVPDPAPGARCFTGTVSSDRPAYLGEHWVYDAIVVLGVTYLEMALAAASRLLPGNAADTLIVEDVTVWSPLVLRAGAPARLRLRSEDERFEIHSAEPERSDDESAWTRHATGRIARRQLSPDATGQLPRLDGEAVELDAYYERMRIYYGPRLRNIRHLERRGREAIGHVCLQGEEAQESASYELHPALLDACFQCVFALIYAHESHREPFVPLGCARIELRARGVREVRVHLRLHPPRSTDHNQTHTADLRLFDMEGRLVASVDALQLKRASKAALLDSRTDRASGGGLFEVAWQPDTSVVALPAPQPAGAGAVLDELARGYVAVAFAELQRRAGGPADDAESLGVVPAQRRQFARLRAMLGEGPAAADPAQRHDALREQYPQLGPELALLGRCGSALAEVLRGEREPLSLIFPDGALDATAAFYREAASFGAVNELFAQTAALLAREGAAPLRVLEVGAGTGGVSAHLLPLLPARCETYVFSDVSPAFLERAARGFGAYPALRTALLDVEADESVSAELSDFDLIVAGNVLHATADLRATLARLRARLRPGGRLVLLEGVESRAWIDLVFGLTSGWWRFADDRTHPLLPRDRWLELLGEAGFEAQRCIEPSPEDRELFPQAVFVARSPGGAGATTGHRLLIGAPEGMAGGVRERLELLGSPCGFASLASLDEDGAAARILAEHERDGVLDEVSLFVDDDQPADRPYGAVLAESTYLSARALRLIQALVARPRAPRLRLLTRGARELPGRGGPARPASAAVWGLGLVAAMEHPELDCRCIDVESERGLLRELLRDDEPQVALRDGRRWLARLDRLPAKADAVPALRPDGTYLITGGLGGLGRLTAQHLIERGARNLVLLTRDADKAALGAPELSGQARVEAWAVDVGDPVQFEAALDRIGRELPPLRGVIHAVGVLDDGAIVGQTARRFESVLTPKVSGAATLARRSEGLDFLAFFASAVGLVGSAGQANHAAANAVLDALAERCRSDGLPVVAIDWGPWAEVGAAVRGDRLERWSARGISALSPRVGLTLLDEALAGLAAGGPARVGALALQPRAPVIEQAPLFTRLRAAPVRRGEPARAITARTAAEPAAASLAGLRARPVGERRDALSLVVRDQVAASLGLSATAEISPRRGFRDLGMDSLTSLELRGRLVKVLGLDRLAATVAFDYPTIDAMTGFLADGPLRALMDEVPQVTSAPVAPVTLPSSKTADEYEPIAIIGAGCRMPGGVSDLDSLWALLREGVDAITTVPAERWDADAYVAAGRINNRYGGFLRDVDRFDAEFFGIAPREARKLDPQQRLLLEVAWEALENAGVAPSRLAGTRTGVFVGICSFDYALRLLGDESRIDPYVGTGSLLSPAAGRLSYVLGLVGPSMAVDTACSSSLLAVHLACASLRNGESDMALAGGVNCILDPALSINFSRAGMLSPDGRCKPFEAGANGFVRAEGCGVVVLKRLSDALASGDPIVALIRGSATNQDGRSSGLMAPSGPSQQAVLRRALADARVAPSEVGYIEAHGTGTALGDPIEAGALQAVFGAERARPLVVGSLKSNLGHMEGAAGVGGLLKTALSLSHRQLPPTLHFREPSPHIEWSSLEVANTLRNWPGDGPAIAGVSSFGFAGTNVHVVLQQAELPTEEPAPEGHAGPHLLVLSARGDAALDALAEAHERRLRRLPRTEWASWCRTAALGRDHMPHRLAVVAEDPAEAASRLARGEWFVRGRAPIDRRPRIGLWIEARGPVKVVGAGLRAAELAALSRHASGRETAGHLAVALDLSALWSHFGVVPDVLVGAGTGLLAAACLAGALDEEALREAGMSLAAGQPIDVLAELPWRTPERPLRAAGVDGLVGLAELRSASWWRSLPRDLVASEAAVDALQLDGLVVAGGSAPSPRVFASSTVDGVVSRRLLLETLGRLHVLGVPLRWEVIEEHGRRVGGRLPTYPWQKERFWEPAAAVTATVGGSLLGEAVPLADPELRAWTSVVSRSAPAGLCMEDHRVGDRTPVPASLYLELARRAGVAGSHGTRLRDVEILRGLDLAEDSIDLQLSLRRDGEGSERFAVYARPRASNSAWTRYATGLVSAVEEPFGGANAVRPVGSTGELAVGTAAGAEALYADAAARGLRFGPSFRPLTRAQVGADAAVGELELAAEASVAIVDGLHPVIWDGCMQLADALAQLRAPGLYLPVRIDELTVRPVDPARGPLRARATLQDARAAGGELRFDVSLFDGVGLLAAEFRGIHLRLVEGAAASALPSRWLVQLDWLERPASIDLARQVRQALDARAHDYIGRALTQLGWTRDAPSVDSSAERLGVVPRHRRLFERLVELARNSPPGVPAEPPPDGPESALLERCGPALADVLRGRRDPLELIFPGGDPEALAAIYRDSRAARLLHAQLLAVVRRHARRRAETGEPLRILEVGAGTGGTTFALLSALDPARTRYTFTDVGPAFVQRARERFAEHRFVDYACLDLDRDPREQGFVPGSFDLIIAANVVHATRDLSAVLGRLRGLLSPVGALALIEGVERCAWVDLCFGMTDGWWAFVDRERRPDHPLLSRAGWSALLPALGFERPDIPTSEGESSGFSFPQALIVAAREPRTSAHAPLRGTAVALIPDRTGYADALAEALRSRGAAVTVTEVEGETLEGWLRDEAPFAARAEVIHCAALDCASPQEASEPERIHELAVRNCSALVPLLARLRALPGALSLRLLTRGAAPLGPSAGGEISGAALAQAALWGVARVIPLEHPHLRTTCHDLDPAAAPAEAVAALAREIDGGEPDDESRVAYRGGARLVAQLAPLGRAEVRERVSFAADAGILITGGLGGLGLLVADWMVRRGARRLFLLSRGAEQAALEPRQREGLEAMRRAGAEVTLLRADAGDARQLADALAEIRRTLGGAPLSGVFHAAGVLDDGALANLDADRFARVLRPKLLGAWLLHQATLADRLEHFVVFSSAASLLGNAGQANHAAANAFLDALSVHRAALGLPARSIAWGPIAGVGAGLHHDVDGSGRAYRGMGMGAMTAGQALAAFEVALAAPQPLVGVLPLEPERARQGADAGVSTSPSGGPVAAASRRPSPLRGLATMSSRQRRLVVEGRIRAGVVEILGLAANARPALDRGFFDLGFDSLTSLELRERLEIELSLSLPAALLMLRPTLAELLDELVARLDAVHGGASPAAATEPSAALAPTAPSDPARAALIEQVSGASDESLVPFIDEALDELLGGES</sequence>
<dbReference type="Gene3D" id="3.40.47.10">
    <property type="match status" value="2"/>
</dbReference>
<feature type="active site" description="Proton acceptor; for dehydratase activity" evidence="6">
    <location>
        <position position="1734"/>
    </location>
</feature>
<dbReference type="Pfam" id="PF08659">
    <property type="entry name" value="KR"/>
    <property type="match status" value="2"/>
</dbReference>
<evidence type="ECO:0000256" key="4">
    <source>
        <dbReference type="ARBA" id="ARBA00023268"/>
    </source>
</evidence>
<dbReference type="Pfam" id="PF23589">
    <property type="entry name" value="WHD_AprA"/>
    <property type="match status" value="1"/>
</dbReference>
<dbReference type="InterPro" id="IPR056393">
    <property type="entry name" value="AprA-like_MT2"/>
</dbReference>
<dbReference type="GO" id="GO:0005737">
    <property type="term" value="C:cytoplasm"/>
    <property type="evidence" value="ECO:0007669"/>
    <property type="project" value="TreeGrafter"/>
</dbReference>
<dbReference type="PROSITE" id="PS00012">
    <property type="entry name" value="PHOSPHOPANTETHEINE"/>
    <property type="match status" value="3"/>
</dbReference>
<dbReference type="GO" id="GO:0004312">
    <property type="term" value="F:fatty acid synthase activity"/>
    <property type="evidence" value="ECO:0007669"/>
    <property type="project" value="TreeGrafter"/>
</dbReference>
<dbReference type="InterPro" id="IPR029063">
    <property type="entry name" value="SAM-dependent_MTases_sf"/>
</dbReference>
<dbReference type="PDBsum" id="6MBG"/>
<dbReference type="PROSITE" id="PS52004">
    <property type="entry name" value="KS3_2"/>
    <property type="match status" value="2"/>
</dbReference>
<dbReference type="Pfam" id="PF21089">
    <property type="entry name" value="PKS_DH_N"/>
    <property type="match status" value="2"/>
</dbReference>
<dbReference type="Gene3D" id="3.10.129.110">
    <property type="entry name" value="Polyketide synthase dehydratase"/>
    <property type="match status" value="2"/>
</dbReference>
<evidence type="ECO:0000259" key="9">
    <source>
        <dbReference type="PROSITE" id="PS51186"/>
    </source>
</evidence>
<evidence type="ECO:0007829" key="14">
    <source>
        <dbReference type="PDB" id="6MBG"/>
    </source>
</evidence>
<dbReference type="SUPFAM" id="SSF53335">
    <property type="entry name" value="S-adenosyl-L-methionine-dependent methyltransferases"/>
    <property type="match status" value="3"/>
</dbReference>
<dbReference type="Gene3D" id="3.30.70.3290">
    <property type="match status" value="3"/>
</dbReference>
<dbReference type="Gene3D" id="3.40.630.30">
    <property type="match status" value="1"/>
</dbReference>
<evidence type="ECO:0007829" key="13">
    <source>
        <dbReference type="PDB" id="6MBF"/>
    </source>
</evidence>
<dbReference type="PROSITE" id="PS51186">
    <property type="entry name" value="GNAT"/>
    <property type="match status" value="1"/>
</dbReference>
<dbReference type="SUPFAM" id="SSF51735">
    <property type="entry name" value="NAD(P)-binding Rossmann-fold domains"/>
    <property type="match status" value="4"/>
</dbReference>
<dbReference type="InterPro" id="IPR014031">
    <property type="entry name" value="Ketoacyl_synth_C"/>
</dbReference>
<dbReference type="InterPro" id="IPR014030">
    <property type="entry name" value="Ketoacyl_synth_N"/>
</dbReference>
<feature type="region of interest" description="N-terminal hotdog fold" evidence="6">
    <location>
        <begin position="1702"/>
        <end position="1828"/>
    </location>
</feature>
<dbReference type="Pfam" id="PF02801">
    <property type="entry name" value="Ketoacyl-synt_C"/>
    <property type="match status" value="2"/>
</dbReference>
<feature type="domain" description="Carrier" evidence="8">
    <location>
        <begin position="2815"/>
        <end position="2891"/>
    </location>
</feature>
<dbReference type="SUPFAM" id="SSF46785">
    <property type="entry name" value="Winged helix' DNA-binding domain"/>
    <property type="match status" value="1"/>
</dbReference>
<dbReference type="InterPro" id="IPR057326">
    <property type="entry name" value="KR_dom"/>
</dbReference>
<organism evidence="12">
    <name type="scientific">Archangium violaceum</name>
    <dbReference type="NCBI Taxonomy" id="83451"/>
    <lineage>
        <taxon>Bacteria</taxon>
        <taxon>Pseudomonadati</taxon>
        <taxon>Myxococcota</taxon>
        <taxon>Myxococcia</taxon>
        <taxon>Myxococcales</taxon>
        <taxon>Cystobacterineae</taxon>
        <taxon>Archangiaceae</taxon>
        <taxon>Archangium</taxon>
    </lineage>
</organism>
<dbReference type="SUPFAM" id="SSF55048">
    <property type="entry name" value="Probable ACP-binding domain of malonyl-CoA ACP transacylase"/>
    <property type="match status" value="1"/>
</dbReference>
<dbReference type="FunFam" id="3.40.47.10:FF:000019">
    <property type="entry name" value="Polyketide synthase type I"/>
    <property type="match status" value="2"/>
</dbReference>
<evidence type="ECO:0000256" key="6">
    <source>
        <dbReference type="PROSITE-ProRule" id="PRU01363"/>
    </source>
</evidence>
<dbReference type="SUPFAM" id="SSF55729">
    <property type="entry name" value="Acyl-CoA N-acyltransferases (Nat)"/>
    <property type="match status" value="1"/>
</dbReference>
<dbReference type="InterPro" id="IPR049900">
    <property type="entry name" value="PKS_mFAS_DH"/>
</dbReference>
<feature type="region of interest" description="Disordered" evidence="7">
    <location>
        <begin position="792"/>
        <end position="814"/>
    </location>
</feature>
<dbReference type="Gene3D" id="3.40.366.10">
    <property type="entry name" value="Malonyl-Coenzyme A Acyl Carrier Protein, domain 2"/>
    <property type="match status" value="1"/>
</dbReference>
<dbReference type="PDBsum" id="6MFD"/>
<keyword evidence="13 14" id="KW-0002">3D-structure</keyword>
<dbReference type="SUPFAM" id="SSF53901">
    <property type="entry name" value="Thiolase-like"/>
    <property type="match status" value="2"/>
</dbReference>
<feature type="active site" description="Proton donor; for dehydratase activity" evidence="6">
    <location>
        <position position="3867"/>
    </location>
</feature>
<feature type="region of interest" description="C-terminal hotdog fold" evidence="6">
    <location>
        <begin position="3806"/>
        <end position="3952"/>
    </location>
</feature>
<dbReference type="PANTHER" id="PTHR43775:SF37">
    <property type="entry name" value="SI:DKEY-61P9.11"/>
    <property type="match status" value="1"/>
</dbReference>
<dbReference type="InterPro" id="IPR016036">
    <property type="entry name" value="Malonyl_transacylase_ACP-bd"/>
</dbReference>
<feature type="active site" description="Proton acceptor; for dehydratase activity" evidence="6">
    <location>
        <position position="3699"/>
    </location>
</feature>
<name>U6BSB2_9BACT</name>
<dbReference type="InterPro" id="IPR016039">
    <property type="entry name" value="Thiolase-like"/>
</dbReference>
<dbReference type="Pfam" id="PF23526">
    <property type="entry name" value="AprA_N"/>
    <property type="match status" value="1"/>
</dbReference>
<accession>U6BSB2</accession>
<dbReference type="InterPro" id="IPR001227">
    <property type="entry name" value="Ac_transferase_dom_sf"/>
</dbReference>
<gene>
    <name evidence="12" type="primary">gphF</name>
</gene>
<dbReference type="PDBsum" id="6MBF"/>
<dbReference type="PANTHER" id="PTHR43775">
    <property type="entry name" value="FATTY ACID SYNTHASE"/>
    <property type="match status" value="1"/>
</dbReference>
<dbReference type="InterPro" id="IPR014043">
    <property type="entry name" value="Acyl_transferase_dom"/>
</dbReference>
<feature type="region of interest" description="Disordered" evidence="7">
    <location>
        <begin position="4753"/>
        <end position="4776"/>
    </location>
</feature>
<dbReference type="PDB" id="6MBH">
    <property type="method" value="X-ray"/>
    <property type="resolution" value="1.70 A"/>
    <property type="chains" value="A=1697-1984"/>
</dbReference>
<dbReference type="SMART" id="SM00823">
    <property type="entry name" value="PKS_PP"/>
    <property type="match status" value="3"/>
</dbReference>
<dbReference type="Pfam" id="PF08242">
    <property type="entry name" value="Methyltransf_12"/>
    <property type="match status" value="2"/>
</dbReference>